<dbReference type="GO" id="GO:0008270">
    <property type="term" value="F:zinc ion binding"/>
    <property type="evidence" value="ECO:0007669"/>
    <property type="project" value="UniProtKB-KW"/>
</dbReference>
<evidence type="ECO:0000256" key="1">
    <source>
        <dbReference type="ARBA" id="ARBA00022723"/>
    </source>
</evidence>
<organism evidence="7 8">
    <name type="scientific">Urochloa decumbens</name>
    <dbReference type="NCBI Taxonomy" id="240449"/>
    <lineage>
        <taxon>Eukaryota</taxon>
        <taxon>Viridiplantae</taxon>
        <taxon>Streptophyta</taxon>
        <taxon>Embryophyta</taxon>
        <taxon>Tracheophyta</taxon>
        <taxon>Spermatophyta</taxon>
        <taxon>Magnoliopsida</taxon>
        <taxon>Liliopsida</taxon>
        <taxon>Poales</taxon>
        <taxon>Poaceae</taxon>
        <taxon>PACMAD clade</taxon>
        <taxon>Panicoideae</taxon>
        <taxon>Panicodae</taxon>
        <taxon>Paniceae</taxon>
        <taxon>Melinidinae</taxon>
        <taxon>Urochloa</taxon>
    </lineage>
</organism>
<evidence type="ECO:0000256" key="5">
    <source>
        <dbReference type="SAM" id="Phobius"/>
    </source>
</evidence>
<keyword evidence="3" id="KW-0862">Zinc</keyword>
<accession>A0ABC9A991</accession>
<dbReference type="Pfam" id="PF12906">
    <property type="entry name" value="RINGv"/>
    <property type="match status" value="1"/>
</dbReference>
<dbReference type="InterPro" id="IPR013083">
    <property type="entry name" value="Znf_RING/FYVE/PHD"/>
</dbReference>
<feature type="transmembrane region" description="Helical" evidence="5">
    <location>
        <begin position="200"/>
        <end position="225"/>
    </location>
</feature>
<sequence length="329" mass="36243">MPPVVTGVLPAEAMGKDVEASPAVCCRICLSSEGNELISPCMCKGTQQFVHRTCLDHWRAVKEGTAFSHCTTCKAQFHLRVEFLEDDMGRRMKFQLFVARDVFLVFLAIQAVIATIAGVAYLLDRHGKFRNSFAHGGDHILSKHPVLFYYCVGVVVFFALMGLGGLLLHCLSSDPADPSCLAGCSYVDCFVASGEASCLVLAIVVIVIFAIPGIIYGCIAATMAFQNIMQRHYHILNKKELTKANSLYYIYSHNSIQLNFVDLSINQSKHLLQAGVHRGGPSRRLRDATQDEPGARAAPEDVEPHVAAGCYHYCLHLLLMHIQDQEAED</sequence>
<keyword evidence="2" id="KW-0863">Zinc-finger</keyword>
<dbReference type="PANTHER" id="PTHR46347">
    <property type="entry name" value="RING/FYVE/PHD ZINC FINGER SUPERFAMILY PROTEIN"/>
    <property type="match status" value="1"/>
</dbReference>
<keyword evidence="5" id="KW-1133">Transmembrane helix</keyword>
<dbReference type="InterPro" id="IPR011016">
    <property type="entry name" value="Znf_RING-CH"/>
</dbReference>
<dbReference type="SUPFAM" id="SSF57850">
    <property type="entry name" value="RING/U-box"/>
    <property type="match status" value="1"/>
</dbReference>
<dbReference type="PANTHER" id="PTHR46347:SF4">
    <property type="entry name" value="RING_FYVE_PHD ZINC FINGER SUPERFAMILY PROTEIN"/>
    <property type="match status" value="1"/>
</dbReference>
<feature type="region of interest" description="Disordered" evidence="4">
    <location>
        <begin position="277"/>
        <end position="300"/>
    </location>
</feature>
<dbReference type="PROSITE" id="PS51292">
    <property type="entry name" value="ZF_RING_CH"/>
    <property type="match status" value="1"/>
</dbReference>
<dbReference type="SMART" id="SM00744">
    <property type="entry name" value="RINGv"/>
    <property type="match status" value="1"/>
</dbReference>
<gene>
    <name evidence="7" type="ORF">URODEC1_LOCUS53068</name>
</gene>
<evidence type="ECO:0000256" key="4">
    <source>
        <dbReference type="SAM" id="MobiDB-lite"/>
    </source>
</evidence>
<feature type="domain" description="RING-CH-type" evidence="6">
    <location>
        <begin position="18"/>
        <end position="80"/>
    </location>
</feature>
<evidence type="ECO:0000256" key="3">
    <source>
        <dbReference type="ARBA" id="ARBA00022833"/>
    </source>
</evidence>
<evidence type="ECO:0000256" key="2">
    <source>
        <dbReference type="ARBA" id="ARBA00022771"/>
    </source>
</evidence>
<dbReference type="CDD" id="cd16495">
    <property type="entry name" value="RING_CH-C4HC3_MARCH"/>
    <property type="match status" value="1"/>
</dbReference>
<dbReference type="EMBL" id="OZ075130">
    <property type="protein sequence ID" value="CAL4975321.1"/>
    <property type="molecule type" value="Genomic_DNA"/>
</dbReference>
<dbReference type="Proteomes" id="UP001497457">
    <property type="component" value="Chromosome 20rd"/>
</dbReference>
<feature type="transmembrane region" description="Helical" evidence="5">
    <location>
        <begin position="102"/>
        <end position="123"/>
    </location>
</feature>
<keyword evidence="5" id="KW-0812">Transmembrane</keyword>
<feature type="transmembrane region" description="Helical" evidence="5">
    <location>
        <begin position="147"/>
        <end position="168"/>
    </location>
</feature>
<evidence type="ECO:0000313" key="8">
    <source>
        <dbReference type="Proteomes" id="UP001497457"/>
    </source>
</evidence>
<dbReference type="Gene3D" id="3.30.40.10">
    <property type="entry name" value="Zinc/RING finger domain, C3HC4 (zinc finger)"/>
    <property type="match status" value="1"/>
</dbReference>
<proteinExistence type="predicted"/>
<protein>
    <recommendedName>
        <fullName evidence="6">RING-CH-type domain-containing protein</fullName>
    </recommendedName>
</protein>
<name>A0ABC9A991_9POAL</name>
<evidence type="ECO:0000313" key="7">
    <source>
        <dbReference type="EMBL" id="CAL4975321.1"/>
    </source>
</evidence>
<keyword evidence="1" id="KW-0479">Metal-binding</keyword>
<evidence type="ECO:0000259" key="6">
    <source>
        <dbReference type="PROSITE" id="PS51292"/>
    </source>
</evidence>
<dbReference type="AlphaFoldDB" id="A0ABC9A991"/>
<keyword evidence="8" id="KW-1185">Reference proteome</keyword>
<reference evidence="7" key="1">
    <citation type="submission" date="2024-10" db="EMBL/GenBank/DDBJ databases">
        <authorList>
            <person name="Ryan C."/>
        </authorList>
    </citation>
    <scope>NUCLEOTIDE SEQUENCE [LARGE SCALE GENOMIC DNA]</scope>
</reference>
<keyword evidence="5" id="KW-0472">Membrane</keyword>